<dbReference type="CDD" id="cd05403">
    <property type="entry name" value="NT_KNTase_like"/>
    <property type="match status" value="1"/>
</dbReference>
<dbReference type="Proteomes" id="UP001267426">
    <property type="component" value="Unassembled WGS sequence"/>
</dbReference>
<evidence type="ECO:0000256" key="1">
    <source>
        <dbReference type="SAM" id="MobiDB-lite"/>
    </source>
</evidence>
<feature type="compositionally biased region" description="Basic residues" evidence="1">
    <location>
        <begin position="257"/>
        <end position="269"/>
    </location>
</feature>
<protein>
    <submittedName>
        <fullName evidence="3">Nucleotidyltransferase domain-containing protein</fullName>
    </submittedName>
</protein>
<evidence type="ECO:0000313" key="3">
    <source>
        <dbReference type="EMBL" id="MDT0630678.1"/>
    </source>
</evidence>
<dbReference type="EMBL" id="JAVRHT010000004">
    <property type="protein sequence ID" value="MDT0630678.1"/>
    <property type="molecule type" value="Genomic_DNA"/>
</dbReference>
<evidence type="ECO:0000259" key="2">
    <source>
        <dbReference type="Pfam" id="PF18765"/>
    </source>
</evidence>
<dbReference type="Gene3D" id="3.30.460.10">
    <property type="entry name" value="Beta Polymerase, domain 2"/>
    <property type="match status" value="1"/>
</dbReference>
<dbReference type="PANTHER" id="PTHR43852">
    <property type="entry name" value="NUCLEOTIDYLTRANSFERASE"/>
    <property type="match status" value="1"/>
</dbReference>
<evidence type="ECO:0000313" key="4">
    <source>
        <dbReference type="Proteomes" id="UP001267426"/>
    </source>
</evidence>
<reference evidence="3 4" key="1">
    <citation type="submission" date="2023-09" db="EMBL/GenBank/DDBJ databases">
        <authorList>
            <person name="Rey-Velasco X."/>
        </authorList>
    </citation>
    <scope>NUCLEOTIDE SEQUENCE [LARGE SCALE GENOMIC DNA]</scope>
    <source>
        <strain evidence="3 4">F394</strain>
    </source>
</reference>
<comment type="caution">
    <text evidence="3">The sequence shown here is derived from an EMBL/GenBank/DDBJ whole genome shotgun (WGS) entry which is preliminary data.</text>
</comment>
<dbReference type="NCBIfam" id="NF047752">
    <property type="entry name" value="MntA_antitoxin"/>
    <property type="match status" value="1"/>
</dbReference>
<feature type="compositionally biased region" description="Low complexity" evidence="1">
    <location>
        <begin position="197"/>
        <end position="227"/>
    </location>
</feature>
<feature type="compositionally biased region" description="Low complexity" evidence="1">
    <location>
        <begin position="236"/>
        <end position="247"/>
    </location>
</feature>
<dbReference type="RefSeq" id="WP_311661949.1">
    <property type="nucleotide sequence ID" value="NZ_JAVRHT010000004.1"/>
</dbReference>
<sequence length="280" mass="29377">MTGAEVGRGEEFPSWSTARSAQPGAARGGCRIERPAPTPRTRHSAAERGAWRPARPGAGRPVALPRAVAPPDLRPLLDRVPSAQAVYLFGSRAGGAGRADSDLDLAVLPPRPMDPVERFDAQEALAAALGVDVDLRSASTVMRAEVLRTGRVVYDADPTARALAAPSLRGLGSLDDVGLRALERGAARDPGRRPRAGPRAWLTTSSSAGGRRSQQGRGDRAVPPARARGGRRRSWARGPDAAGRGRAQPSAGVPGGHRPRHAPRPRGRGGRAADQPRRLG</sequence>
<feature type="region of interest" description="Disordered" evidence="1">
    <location>
        <begin position="185"/>
        <end position="280"/>
    </location>
</feature>
<name>A0ABU3BN24_9BACT</name>
<dbReference type="InterPro" id="IPR043519">
    <property type="entry name" value="NT_sf"/>
</dbReference>
<dbReference type="PANTHER" id="PTHR43852:SF2">
    <property type="entry name" value="PROTEIN ADENYLYLTRANSFERASE MNTA"/>
    <property type="match status" value="1"/>
</dbReference>
<dbReference type="Pfam" id="PF18765">
    <property type="entry name" value="Polbeta"/>
    <property type="match status" value="1"/>
</dbReference>
<feature type="domain" description="Polymerase beta nucleotidyltransferase" evidence="2">
    <location>
        <begin position="75"/>
        <end position="158"/>
    </location>
</feature>
<feature type="region of interest" description="Disordered" evidence="1">
    <location>
        <begin position="1"/>
        <end position="66"/>
    </location>
</feature>
<dbReference type="SUPFAM" id="SSF81301">
    <property type="entry name" value="Nucleotidyltransferase"/>
    <property type="match status" value="1"/>
</dbReference>
<gene>
    <name evidence="3" type="ORF">RM540_02865</name>
</gene>
<dbReference type="InterPro" id="IPR041633">
    <property type="entry name" value="Polbeta"/>
</dbReference>
<dbReference type="InterPro" id="IPR052930">
    <property type="entry name" value="TA_antitoxin_MntA"/>
</dbReference>
<accession>A0ABU3BN24</accession>
<keyword evidence="4" id="KW-1185">Reference proteome</keyword>
<organism evidence="3 4">
    <name type="scientific">Rubrivirga litoralis</name>
    <dbReference type="NCBI Taxonomy" id="3075598"/>
    <lineage>
        <taxon>Bacteria</taxon>
        <taxon>Pseudomonadati</taxon>
        <taxon>Rhodothermota</taxon>
        <taxon>Rhodothermia</taxon>
        <taxon>Rhodothermales</taxon>
        <taxon>Rubricoccaceae</taxon>
        <taxon>Rubrivirga</taxon>
    </lineage>
</organism>
<proteinExistence type="predicted"/>